<dbReference type="Pfam" id="PF02585">
    <property type="entry name" value="PIG-L"/>
    <property type="match status" value="1"/>
</dbReference>
<keyword evidence="3" id="KW-1185">Reference proteome</keyword>
<reference evidence="2 3" key="1">
    <citation type="submission" date="2018-01" db="EMBL/GenBank/DDBJ databases">
        <title>Lactibacter flavus gen. nov., sp. nov., a novel bacterium of the family Propionibacteriaceae isolated from raw milk and dairy products.</title>
        <authorList>
            <person name="Wenning M."/>
            <person name="Breitenwieser F."/>
            <person name="Huptas C."/>
            <person name="von Neubeck M."/>
            <person name="Busse H.-J."/>
            <person name="Scherer S."/>
        </authorList>
    </citation>
    <scope>NUCLEOTIDE SEQUENCE [LARGE SCALE GENOMIC DNA]</scope>
    <source>
        <strain evidence="2 3">VG341</strain>
    </source>
</reference>
<dbReference type="InterPro" id="IPR024078">
    <property type="entry name" value="LmbE-like_dom_sf"/>
</dbReference>
<proteinExistence type="predicted"/>
<dbReference type="PANTHER" id="PTHR12993">
    <property type="entry name" value="N-ACETYLGLUCOSAMINYL-PHOSPHATIDYLINOSITOL DE-N-ACETYLASE-RELATED"/>
    <property type="match status" value="1"/>
</dbReference>
<organism evidence="2 3">
    <name type="scientific">Propioniciclava flava</name>
    <dbReference type="NCBI Taxonomy" id="2072026"/>
    <lineage>
        <taxon>Bacteria</taxon>
        <taxon>Bacillati</taxon>
        <taxon>Actinomycetota</taxon>
        <taxon>Actinomycetes</taxon>
        <taxon>Propionibacteriales</taxon>
        <taxon>Propionibacteriaceae</taxon>
        <taxon>Propioniciclava</taxon>
    </lineage>
</organism>
<dbReference type="GO" id="GO:0016137">
    <property type="term" value="P:glycoside metabolic process"/>
    <property type="evidence" value="ECO:0007669"/>
    <property type="project" value="UniProtKB-ARBA"/>
</dbReference>
<protein>
    <submittedName>
        <fullName evidence="2">GlcNAc-PI de-N-acetylase</fullName>
    </submittedName>
</protein>
<dbReference type="GO" id="GO:0016811">
    <property type="term" value="F:hydrolase activity, acting on carbon-nitrogen (but not peptide) bonds, in linear amides"/>
    <property type="evidence" value="ECO:0007669"/>
    <property type="project" value="TreeGrafter"/>
</dbReference>
<dbReference type="EMBL" id="PPCV01000005">
    <property type="protein sequence ID" value="RXW32034.1"/>
    <property type="molecule type" value="Genomic_DNA"/>
</dbReference>
<dbReference type="SUPFAM" id="SSF102588">
    <property type="entry name" value="LmbE-like"/>
    <property type="match status" value="1"/>
</dbReference>
<dbReference type="PANTHER" id="PTHR12993:SF26">
    <property type="entry name" value="1D-MYO-INOSITOL 2-ACETAMIDO-2-DEOXY-ALPHA-D-GLUCOPYRANOSIDE DEACETYLASE"/>
    <property type="match status" value="1"/>
</dbReference>
<dbReference type="Gene3D" id="3.40.50.10320">
    <property type="entry name" value="LmbE-like"/>
    <property type="match status" value="1"/>
</dbReference>
<dbReference type="AlphaFoldDB" id="A0A4Q2EI10"/>
<evidence type="ECO:0000313" key="3">
    <source>
        <dbReference type="Proteomes" id="UP000290624"/>
    </source>
</evidence>
<name>A0A4Q2EI10_9ACTN</name>
<gene>
    <name evidence="2" type="ORF">C1706_08280</name>
</gene>
<accession>A0A4Q2EI10</accession>
<dbReference type="RefSeq" id="WP_129458773.1">
    <property type="nucleotide sequence ID" value="NZ_PPCV01000005.1"/>
</dbReference>
<dbReference type="Proteomes" id="UP000290624">
    <property type="component" value="Unassembled WGS sequence"/>
</dbReference>
<keyword evidence="1" id="KW-0862">Zinc</keyword>
<comment type="caution">
    <text evidence="2">The sequence shown here is derived from an EMBL/GenBank/DDBJ whole genome shotgun (WGS) entry which is preliminary data.</text>
</comment>
<dbReference type="OrthoDB" id="158614at2"/>
<sequence length="259" mass="28031">MSTLVFVHAHPDDEASQTSGTIARAVARGDRVVIVYATDGNQGTLPEGQAGSLADLRHREAEASAEITGAQRLVWLPYHDSGMRGWECNTAEGAFMQADVDVVARQIADVLDAENADAVIGYDWHGGYGHPDHIQVHRVTRRAADLAARTPRYLEVSMNRDRMRSFAAAAAAAGFEEWDVDAPMDDGNPVGTPQAHLNWAVDISDELPIKRAALAAHASQPDAAGMLQLPPEAFSAMLGVEHYLEPTREPGMVEAWPFD</sequence>
<dbReference type="InterPro" id="IPR003737">
    <property type="entry name" value="GlcNAc_PI_deacetylase-related"/>
</dbReference>
<evidence type="ECO:0000256" key="1">
    <source>
        <dbReference type="ARBA" id="ARBA00022833"/>
    </source>
</evidence>
<evidence type="ECO:0000313" key="2">
    <source>
        <dbReference type="EMBL" id="RXW32034.1"/>
    </source>
</evidence>